<feature type="domain" description="GFO/IDH/MocA-like oxidoreductase" evidence="4">
    <location>
        <begin position="134"/>
        <end position="250"/>
    </location>
</feature>
<evidence type="ECO:0000313" key="6">
    <source>
        <dbReference type="Proteomes" id="UP001183629"/>
    </source>
</evidence>
<dbReference type="Gene3D" id="3.40.50.720">
    <property type="entry name" value="NAD(P)-binding Rossmann-like Domain"/>
    <property type="match status" value="1"/>
</dbReference>
<dbReference type="GO" id="GO:0000166">
    <property type="term" value="F:nucleotide binding"/>
    <property type="evidence" value="ECO:0007669"/>
    <property type="project" value="InterPro"/>
</dbReference>
<dbReference type="RefSeq" id="WP_310419703.1">
    <property type="nucleotide sequence ID" value="NZ_JAVDYC010000001.1"/>
</dbReference>
<dbReference type="PANTHER" id="PTHR22604:SF105">
    <property type="entry name" value="TRANS-1,2-DIHYDROBENZENE-1,2-DIOL DEHYDROGENASE"/>
    <property type="match status" value="1"/>
</dbReference>
<comment type="similarity">
    <text evidence="1">Belongs to the Gfo/Idh/MocA family.</text>
</comment>
<dbReference type="Gene3D" id="3.30.360.10">
    <property type="entry name" value="Dihydrodipicolinate Reductase, domain 2"/>
    <property type="match status" value="1"/>
</dbReference>
<dbReference type="GO" id="GO:0016491">
    <property type="term" value="F:oxidoreductase activity"/>
    <property type="evidence" value="ECO:0007669"/>
    <property type="project" value="UniProtKB-KW"/>
</dbReference>
<dbReference type="InterPro" id="IPR050984">
    <property type="entry name" value="Gfo/Idh/MocA_domain"/>
</dbReference>
<evidence type="ECO:0000259" key="4">
    <source>
        <dbReference type="Pfam" id="PF22725"/>
    </source>
</evidence>
<dbReference type="SUPFAM" id="SSF55347">
    <property type="entry name" value="Glyceraldehyde-3-phosphate dehydrogenase-like, C-terminal domain"/>
    <property type="match status" value="1"/>
</dbReference>
<dbReference type="PANTHER" id="PTHR22604">
    <property type="entry name" value="OXIDOREDUCTASES"/>
    <property type="match status" value="1"/>
</dbReference>
<accession>A0AAE3ZW34</accession>
<comment type="caution">
    <text evidence="5">The sequence shown here is derived from an EMBL/GenBank/DDBJ whole genome shotgun (WGS) entry which is preliminary data.</text>
</comment>
<keyword evidence="2" id="KW-0560">Oxidoreductase</keyword>
<dbReference type="EMBL" id="JAVDYC010000001">
    <property type="protein sequence ID" value="MDR7325193.1"/>
    <property type="molecule type" value="Genomic_DNA"/>
</dbReference>
<dbReference type="InterPro" id="IPR036291">
    <property type="entry name" value="NAD(P)-bd_dom_sf"/>
</dbReference>
<dbReference type="SUPFAM" id="SSF51735">
    <property type="entry name" value="NAD(P)-binding Rossmann-fold domains"/>
    <property type="match status" value="1"/>
</dbReference>
<evidence type="ECO:0000259" key="3">
    <source>
        <dbReference type="Pfam" id="PF01408"/>
    </source>
</evidence>
<evidence type="ECO:0000256" key="1">
    <source>
        <dbReference type="ARBA" id="ARBA00010928"/>
    </source>
</evidence>
<dbReference type="InterPro" id="IPR055170">
    <property type="entry name" value="GFO_IDH_MocA-like_dom"/>
</dbReference>
<evidence type="ECO:0000313" key="5">
    <source>
        <dbReference type="EMBL" id="MDR7325193.1"/>
    </source>
</evidence>
<feature type="domain" description="Gfo/Idh/MocA-like oxidoreductase N-terminal" evidence="3">
    <location>
        <begin position="7"/>
        <end position="125"/>
    </location>
</feature>
<gene>
    <name evidence="5" type="ORF">J2S44_005443</name>
</gene>
<name>A0AAE3ZW34_9ACTN</name>
<organism evidence="5 6">
    <name type="scientific">Catenuloplanes niger</name>
    <dbReference type="NCBI Taxonomy" id="587534"/>
    <lineage>
        <taxon>Bacteria</taxon>
        <taxon>Bacillati</taxon>
        <taxon>Actinomycetota</taxon>
        <taxon>Actinomycetes</taxon>
        <taxon>Micromonosporales</taxon>
        <taxon>Micromonosporaceae</taxon>
        <taxon>Catenuloplanes</taxon>
    </lineage>
</organism>
<dbReference type="Pfam" id="PF22725">
    <property type="entry name" value="GFO_IDH_MocA_C3"/>
    <property type="match status" value="1"/>
</dbReference>
<evidence type="ECO:0000256" key="2">
    <source>
        <dbReference type="ARBA" id="ARBA00023002"/>
    </source>
</evidence>
<sequence length="327" mass="35574">MPAVEPIRFGVLGCASIARRRTVPAILREPRTELVAVAARDPARARTFAAEFGCDAATDYLALLARPDIDAVYIPLPTGLHHEWVGRALEAGKHVLVEKPLTTRYAHTVAVLESAAARGLTLMENLTFLRHGLHRTVRELVDGGEIGELRSISGAFSFPPLDPADIRYRPELGGGALLDIGVYPLSAAHLFLGPDLEVVGATLKHDPARGVDISGSALLCTPDGRTAQLTFGFEHAYRCDYVLWGSRGRLVVDRAYTPPPTRHPTIRLDSEHRSRTLTVPPEDQFANTLHAFADAITTRGDSSSDAPHIRSRAHLLAQIRQAAHTTH</sequence>
<reference evidence="5 6" key="1">
    <citation type="submission" date="2023-07" db="EMBL/GenBank/DDBJ databases">
        <title>Sequencing the genomes of 1000 actinobacteria strains.</title>
        <authorList>
            <person name="Klenk H.-P."/>
        </authorList>
    </citation>
    <scope>NUCLEOTIDE SEQUENCE [LARGE SCALE GENOMIC DNA]</scope>
    <source>
        <strain evidence="5 6">DSM 44711</strain>
    </source>
</reference>
<proteinExistence type="inferred from homology"/>
<keyword evidence="6" id="KW-1185">Reference proteome</keyword>
<dbReference type="AlphaFoldDB" id="A0AAE3ZW34"/>
<dbReference type="Pfam" id="PF01408">
    <property type="entry name" value="GFO_IDH_MocA"/>
    <property type="match status" value="1"/>
</dbReference>
<protein>
    <submittedName>
        <fullName evidence="5">NDP-hexose-3-ketoreductase</fullName>
    </submittedName>
</protein>
<dbReference type="InterPro" id="IPR000683">
    <property type="entry name" value="Gfo/Idh/MocA-like_OxRdtase_N"/>
</dbReference>
<dbReference type="Proteomes" id="UP001183629">
    <property type="component" value="Unassembled WGS sequence"/>
</dbReference>